<protein>
    <submittedName>
        <fullName evidence="6">Nacht ankyrin domain-containing protein</fullName>
    </submittedName>
</protein>
<feature type="domain" description="Nephrocystin 3-like N-terminal" evidence="5">
    <location>
        <begin position="380"/>
        <end position="563"/>
    </location>
</feature>
<organism evidence="6 7">
    <name type="scientific">Fusarium mexicanum</name>
    <dbReference type="NCBI Taxonomy" id="751941"/>
    <lineage>
        <taxon>Eukaryota</taxon>
        <taxon>Fungi</taxon>
        <taxon>Dikarya</taxon>
        <taxon>Ascomycota</taxon>
        <taxon>Pezizomycotina</taxon>
        <taxon>Sordariomycetes</taxon>
        <taxon>Hypocreomycetidae</taxon>
        <taxon>Hypocreales</taxon>
        <taxon>Nectriaceae</taxon>
        <taxon>Fusarium</taxon>
        <taxon>Fusarium fujikuroi species complex</taxon>
    </lineage>
</organism>
<name>A0A8H5I5L5_9HYPO</name>
<evidence type="ECO:0000256" key="3">
    <source>
        <dbReference type="SAM" id="MobiDB-lite"/>
    </source>
</evidence>
<dbReference type="PROSITE" id="PS50297">
    <property type="entry name" value="ANK_REP_REGION"/>
    <property type="match status" value="1"/>
</dbReference>
<dbReference type="InterPro" id="IPR056884">
    <property type="entry name" value="NPHP3-like_N"/>
</dbReference>
<dbReference type="InterPro" id="IPR027417">
    <property type="entry name" value="P-loop_NTPase"/>
</dbReference>
<dbReference type="Pfam" id="PF00023">
    <property type="entry name" value="Ank"/>
    <property type="match status" value="1"/>
</dbReference>
<dbReference type="InterPro" id="IPR053137">
    <property type="entry name" value="NLR-like"/>
</dbReference>
<dbReference type="SUPFAM" id="SSF52540">
    <property type="entry name" value="P-loop containing nucleoside triphosphate hydrolases"/>
    <property type="match status" value="1"/>
</dbReference>
<dbReference type="Gene3D" id="3.40.50.1580">
    <property type="entry name" value="Nucleoside phosphorylase domain"/>
    <property type="match status" value="1"/>
</dbReference>
<feature type="repeat" description="ANK" evidence="2">
    <location>
        <begin position="1008"/>
        <end position="1030"/>
    </location>
</feature>
<dbReference type="Proteomes" id="UP000522262">
    <property type="component" value="Unassembled WGS sequence"/>
</dbReference>
<dbReference type="GO" id="GO:0003824">
    <property type="term" value="F:catalytic activity"/>
    <property type="evidence" value="ECO:0007669"/>
    <property type="project" value="InterPro"/>
</dbReference>
<dbReference type="PANTHER" id="PTHR46082:SF11">
    <property type="entry name" value="AAA+ ATPASE DOMAIN-CONTAINING PROTEIN-RELATED"/>
    <property type="match status" value="1"/>
</dbReference>
<comment type="caution">
    <text evidence="6">The sequence shown here is derived from an EMBL/GenBank/DDBJ whole genome shotgun (WGS) entry which is preliminary data.</text>
</comment>
<keyword evidence="2" id="KW-0040">ANK repeat</keyword>
<reference evidence="6 7" key="1">
    <citation type="submission" date="2020-05" db="EMBL/GenBank/DDBJ databases">
        <title>Identification and distribution of gene clusters putatively required for synthesis of sphingolipid metabolism inhibitors in phylogenetically diverse species of the filamentous fungus Fusarium.</title>
        <authorList>
            <person name="Kim H.-S."/>
            <person name="Busman M."/>
            <person name="Brown D.W."/>
            <person name="Divon H."/>
            <person name="Uhlig S."/>
            <person name="Proctor R.H."/>
        </authorList>
    </citation>
    <scope>NUCLEOTIDE SEQUENCE [LARGE SCALE GENOMIC DNA]</scope>
    <source>
        <strain evidence="6 7">NRRL 53147</strain>
    </source>
</reference>
<dbReference type="Pfam" id="PF24883">
    <property type="entry name" value="NPHP3_N"/>
    <property type="match status" value="1"/>
</dbReference>
<evidence type="ECO:0000259" key="5">
    <source>
        <dbReference type="Pfam" id="PF24883"/>
    </source>
</evidence>
<dbReference type="PANTHER" id="PTHR46082">
    <property type="entry name" value="ATP/GTP-BINDING PROTEIN-RELATED"/>
    <property type="match status" value="1"/>
</dbReference>
<dbReference type="PROSITE" id="PS50088">
    <property type="entry name" value="ANK_REPEAT"/>
    <property type="match status" value="1"/>
</dbReference>
<evidence type="ECO:0000313" key="6">
    <source>
        <dbReference type="EMBL" id="KAF5529730.1"/>
    </source>
</evidence>
<accession>A0A8H5I5L5</accession>
<dbReference type="InterPro" id="IPR035994">
    <property type="entry name" value="Nucleoside_phosphorylase_sf"/>
</dbReference>
<dbReference type="SUPFAM" id="SSF48403">
    <property type="entry name" value="Ankyrin repeat"/>
    <property type="match status" value="1"/>
</dbReference>
<dbReference type="Gene3D" id="1.25.40.20">
    <property type="entry name" value="Ankyrin repeat-containing domain"/>
    <property type="match status" value="1"/>
</dbReference>
<gene>
    <name evidence="6" type="ORF">FMEXI_13992</name>
</gene>
<dbReference type="EMBL" id="JAAOAM010000542">
    <property type="protein sequence ID" value="KAF5529730.1"/>
    <property type="molecule type" value="Genomic_DNA"/>
</dbReference>
<feature type="domain" description="Nucleoside phosphorylase" evidence="4">
    <location>
        <begin position="52"/>
        <end position="331"/>
    </location>
</feature>
<dbReference type="SUPFAM" id="SSF53167">
    <property type="entry name" value="Purine and uridine phosphorylases"/>
    <property type="match status" value="1"/>
</dbReference>
<feature type="region of interest" description="Disordered" evidence="3">
    <location>
        <begin position="1"/>
        <end position="25"/>
    </location>
</feature>
<dbReference type="InterPro" id="IPR002110">
    <property type="entry name" value="Ankyrin_rpt"/>
</dbReference>
<evidence type="ECO:0000259" key="4">
    <source>
        <dbReference type="Pfam" id="PF01048"/>
    </source>
</evidence>
<dbReference type="SMART" id="SM00248">
    <property type="entry name" value="ANK"/>
    <property type="match status" value="7"/>
</dbReference>
<evidence type="ECO:0000313" key="7">
    <source>
        <dbReference type="Proteomes" id="UP000522262"/>
    </source>
</evidence>
<dbReference type="InterPro" id="IPR036770">
    <property type="entry name" value="Ankyrin_rpt-contain_sf"/>
</dbReference>
<dbReference type="InterPro" id="IPR000845">
    <property type="entry name" value="Nucleoside_phosphorylase_d"/>
</dbReference>
<dbReference type="Pfam" id="PF01048">
    <property type="entry name" value="PNP_UDP_1"/>
    <property type="match status" value="1"/>
</dbReference>
<proteinExistence type="predicted"/>
<evidence type="ECO:0000256" key="2">
    <source>
        <dbReference type="PROSITE-ProRule" id="PRU00023"/>
    </source>
</evidence>
<keyword evidence="7" id="KW-1185">Reference proteome</keyword>
<dbReference type="Pfam" id="PF12796">
    <property type="entry name" value="Ank_2"/>
    <property type="match status" value="1"/>
</dbReference>
<dbReference type="Pfam" id="PF13637">
    <property type="entry name" value="Ank_4"/>
    <property type="match status" value="1"/>
</dbReference>
<dbReference type="AlphaFoldDB" id="A0A8H5I5L5"/>
<evidence type="ECO:0000256" key="1">
    <source>
        <dbReference type="ARBA" id="ARBA00022737"/>
    </source>
</evidence>
<dbReference type="GO" id="GO:0009116">
    <property type="term" value="P:nucleoside metabolic process"/>
    <property type="evidence" value="ECO:0007669"/>
    <property type="project" value="InterPro"/>
</dbReference>
<dbReference type="Gene3D" id="3.40.50.300">
    <property type="entry name" value="P-loop containing nucleotide triphosphate hydrolases"/>
    <property type="match status" value="1"/>
</dbReference>
<sequence>METIVRGKRKLSETNDSESPPGHEVVVQKQKTILQYDDSPRSLSAHSYTVGWICALPIELAAAQAMLDHVHDSLGISADDSNAYTLGDMAGHNVVMACLPVHHYGTVNAATVANNMQRSFPSINLRLMVGIGGAVPSRGDIRLGDVIVSDQIIQYDIGKAIHEGKFQRTGAPVKPPQKLLTAVSKLQAEYALRPSNIPGILDRMVEKNPMMAKFAYQDILRDRLFDSTYDHVSSKETCDSCSESREILRPQRPTTGPNVHCGAICSGNQVMRHGETRDNIASEMGAICFEMEAAGLMDHFPSLVIRGICDYADSHKNKQWQEYASAAAAAYARELLSIIPAGRAKRTMEGNTARRKSLLRSLSFEYINSRRYTVKSQHSNTCSWLLTHADYLDWANPGKASDHHGFLWIKGKPGAGKSTMMNFAYKEALKNKSDTVLSFFFNARGDDLERSVVGMHRTLLFQLLTAIPALLEVFDDSTHEDKLEVLLEDLKEQKRDIHWDIEVLQSLLQDAVRKLGQGRLVCFIDALDECAEDEVEDMVGYFEDLGAFAVETKTRLRVCFSSRHYPLIDIKYGLKLVLELQRGHKDDISLYIQQRLNIGKSEKAAGIRSQIQVKSGGVFMWVVLVVGMLNTEYKNGRIFAVKRRLDVIPTKLNDLFKEIISRDRRNLQDMRLCIQWILFARRPLKLEEYYFAVVSGLNLDELDEWDEQEISRDDMYRFLLSSSKGLAEITKDTTPTVQFIHESVREFFFKDGLQELWPDLQESFECTSHDQLKGCCYAWIQLDLWAKAPYGPQHSNSAKSFTHIPRAKFPFLDYATQSSLWHANAAASKISQQSFLTTFNLRAWIHLSNRLETSPARQLTPNASLIYTLAENNYANLIETTLRFDPRIHIEGERFGYPLFAAAVKGHEEAASALLRGASPDISNSISTELLYGRDFRSFNGQTPLQWALQFNRVGLAKHLIRSEEVKRNLSGDSGEEVLFWAAENGHTEVLRMMMSIRGINVNCLNTHRETPLHIAARSGRQDVVKLLLQTEGVDCDTENDRQLTPLLTAVERRYGEVVKLLLKAGKCDPNRKDANGQTLLSRAASDGSCSMVKLLLGAQDINVNLRDNDGRTPLICAAMLSRFDVMKLLLGVEGVEVNSIDCCGKKAQDYAIIFR</sequence>
<keyword evidence="1" id="KW-0677">Repeat</keyword>